<organism evidence="3 4">
    <name type="scientific">Thelephora terrestris</name>
    <dbReference type="NCBI Taxonomy" id="56493"/>
    <lineage>
        <taxon>Eukaryota</taxon>
        <taxon>Fungi</taxon>
        <taxon>Dikarya</taxon>
        <taxon>Basidiomycota</taxon>
        <taxon>Agaricomycotina</taxon>
        <taxon>Agaricomycetes</taxon>
        <taxon>Thelephorales</taxon>
        <taxon>Thelephoraceae</taxon>
        <taxon>Thelephora</taxon>
    </lineage>
</organism>
<feature type="compositionally biased region" description="Polar residues" evidence="1">
    <location>
        <begin position="211"/>
        <end position="230"/>
    </location>
</feature>
<evidence type="ECO:0000313" key="3">
    <source>
        <dbReference type="EMBL" id="KAF9792793.1"/>
    </source>
</evidence>
<keyword evidence="2" id="KW-0472">Membrane</keyword>
<feature type="region of interest" description="Disordered" evidence="1">
    <location>
        <begin position="174"/>
        <end position="250"/>
    </location>
</feature>
<dbReference type="Pfam" id="PF09802">
    <property type="entry name" value="Sec66"/>
    <property type="match status" value="1"/>
</dbReference>
<keyword evidence="4" id="KW-1185">Reference proteome</keyword>
<dbReference type="AlphaFoldDB" id="A0A9P6HQD2"/>
<comment type="caution">
    <text evidence="3">The sequence shown here is derived from an EMBL/GenBank/DDBJ whole genome shotgun (WGS) entry which is preliminary data.</text>
</comment>
<accession>A0A9P6HQD2</accession>
<dbReference type="PANTHER" id="PTHR28229">
    <property type="entry name" value="TRANSLOCATION PROTEIN SEC66"/>
    <property type="match status" value="1"/>
</dbReference>
<dbReference type="InterPro" id="IPR018624">
    <property type="entry name" value="Sec66"/>
</dbReference>
<reference evidence="3" key="1">
    <citation type="journal article" date="2020" name="Nat. Commun.">
        <title>Large-scale genome sequencing of mycorrhizal fungi provides insights into the early evolution of symbiotic traits.</title>
        <authorList>
            <person name="Miyauchi S."/>
            <person name="Kiss E."/>
            <person name="Kuo A."/>
            <person name="Drula E."/>
            <person name="Kohler A."/>
            <person name="Sanchez-Garcia M."/>
            <person name="Morin E."/>
            <person name="Andreopoulos B."/>
            <person name="Barry K.W."/>
            <person name="Bonito G."/>
            <person name="Buee M."/>
            <person name="Carver A."/>
            <person name="Chen C."/>
            <person name="Cichocki N."/>
            <person name="Clum A."/>
            <person name="Culley D."/>
            <person name="Crous P.W."/>
            <person name="Fauchery L."/>
            <person name="Girlanda M."/>
            <person name="Hayes R.D."/>
            <person name="Keri Z."/>
            <person name="LaButti K."/>
            <person name="Lipzen A."/>
            <person name="Lombard V."/>
            <person name="Magnuson J."/>
            <person name="Maillard F."/>
            <person name="Murat C."/>
            <person name="Nolan M."/>
            <person name="Ohm R.A."/>
            <person name="Pangilinan J."/>
            <person name="Pereira M.F."/>
            <person name="Perotto S."/>
            <person name="Peter M."/>
            <person name="Pfister S."/>
            <person name="Riley R."/>
            <person name="Sitrit Y."/>
            <person name="Stielow J.B."/>
            <person name="Szollosi G."/>
            <person name="Zifcakova L."/>
            <person name="Stursova M."/>
            <person name="Spatafora J.W."/>
            <person name="Tedersoo L."/>
            <person name="Vaario L.M."/>
            <person name="Yamada A."/>
            <person name="Yan M."/>
            <person name="Wang P."/>
            <person name="Xu J."/>
            <person name="Bruns T."/>
            <person name="Baldrian P."/>
            <person name="Vilgalys R."/>
            <person name="Dunand C."/>
            <person name="Henrissat B."/>
            <person name="Grigoriev I.V."/>
            <person name="Hibbett D."/>
            <person name="Nagy L.G."/>
            <person name="Martin F.M."/>
        </authorList>
    </citation>
    <scope>NUCLEOTIDE SEQUENCE</scope>
    <source>
        <strain evidence="3">UH-Tt-Lm1</strain>
    </source>
</reference>
<sequence>MTSVIIPIAYLVVIFGGLYAFSVLYKRHIAGKSFDPYYESHPERDAYVTLLQQDPPAPEVTLKAALVRRAIADVHRAVRFREDRPALQNLLQKGLVGDDLWNSLLAAEKELEGEVREVCAEANTFVDGWGSLIFPTANEIIANEKMRAMFESTSKLRAEKELIYGKKGKDLSRVPIPNFQIGPPPQTPATPSTPLANLSITSPATPARPVTPSTPLLSANGNLHPTSDAESTSKSPSTPSKSGKKGKKRK</sequence>
<proteinExistence type="predicted"/>
<dbReference type="OrthoDB" id="73168at2759"/>
<dbReference type="GO" id="GO:0031207">
    <property type="term" value="C:Sec62/Sec63 complex"/>
    <property type="evidence" value="ECO:0007669"/>
    <property type="project" value="InterPro"/>
</dbReference>
<feature type="compositionally biased region" description="Low complexity" evidence="1">
    <location>
        <begin position="232"/>
        <end position="241"/>
    </location>
</feature>
<name>A0A9P6HQD2_9AGAM</name>
<dbReference type="PANTHER" id="PTHR28229:SF1">
    <property type="entry name" value="TRANSLOCATION PROTEIN SEC66"/>
    <property type="match status" value="1"/>
</dbReference>
<evidence type="ECO:0000313" key="4">
    <source>
        <dbReference type="Proteomes" id="UP000736335"/>
    </source>
</evidence>
<dbReference type="EMBL" id="WIUZ02000001">
    <property type="protein sequence ID" value="KAF9792793.1"/>
    <property type="molecule type" value="Genomic_DNA"/>
</dbReference>
<evidence type="ECO:0000256" key="2">
    <source>
        <dbReference type="SAM" id="Phobius"/>
    </source>
</evidence>
<dbReference type="GO" id="GO:0031204">
    <property type="term" value="P:post-translational protein targeting to membrane, translocation"/>
    <property type="evidence" value="ECO:0007669"/>
    <property type="project" value="InterPro"/>
</dbReference>
<dbReference type="Proteomes" id="UP000736335">
    <property type="component" value="Unassembled WGS sequence"/>
</dbReference>
<keyword evidence="2" id="KW-1133">Transmembrane helix</keyword>
<feature type="transmembrane region" description="Helical" evidence="2">
    <location>
        <begin position="6"/>
        <end position="25"/>
    </location>
</feature>
<feature type="compositionally biased region" description="Polar residues" evidence="1">
    <location>
        <begin position="195"/>
        <end position="204"/>
    </location>
</feature>
<reference evidence="3" key="2">
    <citation type="submission" date="2020-11" db="EMBL/GenBank/DDBJ databases">
        <authorList>
            <consortium name="DOE Joint Genome Institute"/>
            <person name="Kuo A."/>
            <person name="Miyauchi S."/>
            <person name="Kiss E."/>
            <person name="Drula E."/>
            <person name="Kohler A."/>
            <person name="Sanchez-Garcia M."/>
            <person name="Andreopoulos B."/>
            <person name="Barry K.W."/>
            <person name="Bonito G."/>
            <person name="Buee M."/>
            <person name="Carver A."/>
            <person name="Chen C."/>
            <person name="Cichocki N."/>
            <person name="Clum A."/>
            <person name="Culley D."/>
            <person name="Crous P.W."/>
            <person name="Fauchery L."/>
            <person name="Girlanda M."/>
            <person name="Hayes R."/>
            <person name="Keri Z."/>
            <person name="Labutti K."/>
            <person name="Lipzen A."/>
            <person name="Lombard V."/>
            <person name="Magnuson J."/>
            <person name="Maillard F."/>
            <person name="Morin E."/>
            <person name="Murat C."/>
            <person name="Nolan M."/>
            <person name="Ohm R."/>
            <person name="Pangilinan J."/>
            <person name="Pereira M."/>
            <person name="Perotto S."/>
            <person name="Peter M."/>
            <person name="Riley R."/>
            <person name="Sitrit Y."/>
            <person name="Stielow B."/>
            <person name="Szollosi G."/>
            <person name="Zifcakova L."/>
            <person name="Stursova M."/>
            <person name="Spatafora J.W."/>
            <person name="Tedersoo L."/>
            <person name="Vaario L.-M."/>
            <person name="Yamada A."/>
            <person name="Yan M."/>
            <person name="Wang P."/>
            <person name="Xu J."/>
            <person name="Bruns T."/>
            <person name="Baldrian P."/>
            <person name="Vilgalys R."/>
            <person name="Henrissat B."/>
            <person name="Grigoriev I.V."/>
            <person name="Hibbett D."/>
            <person name="Nagy L.G."/>
            <person name="Martin F.M."/>
        </authorList>
    </citation>
    <scope>NUCLEOTIDE SEQUENCE</scope>
    <source>
        <strain evidence="3">UH-Tt-Lm1</strain>
    </source>
</reference>
<gene>
    <name evidence="3" type="ORF">BJ322DRAFT_1031436</name>
</gene>
<evidence type="ECO:0000256" key="1">
    <source>
        <dbReference type="SAM" id="MobiDB-lite"/>
    </source>
</evidence>
<protein>
    <submittedName>
        <fullName evidence="3">Pre protein translocase subunit Sec66-domain-containing protein</fullName>
    </submittedName>
</protein>
<keyword evidence="2" id="KW-0812">Transmembrane</keyword>